<dbReference type="PANTHER" id="PTHR31025:SF25">
    <property type="entry name" value="ZINC FINGER (C2H2)-60"/>
    <property type="match status" value="1"/>
</dbReference>
<dbReference type="AlphaFoldDB" id="A0A315V9C8"/>
<dbReference type="EMBL" id="NHOQ01002041">
    <property type="protein sequence ID" value="PWA19921.1"/>
    <property type="molecule type" value="Genomic_DNA"/>
</dbReference>
<feature type="region of interest" description="Disordered" evidence="1">
    <location>
        <begin position="283"/>
        <end position="318"/>
    </location>
</feature>
<protein>
    <submittedName>
        <fullName evidence="2">Uncharacterized protein</fullName>
    </submittedName>
</protein>
<gene>
    <name evidence="2" type="ORF">CCH79_00016554</name>
</gene>
<dbReference type="PANTHER" id="PTHR31025">
    <property type="entry name" value="SI:CH211-196P9.1-RELATED"/>
    <property type="match status" value="1"/>
</dbReference>
<comment type="caution">
    <text evidence="2">The sequence shown here is derived from an EMBL/GenBank/DDBJ whole genome shotgun (WGS) entry which is preliminary data.</text>
</comment>
<name>A0A315V9C8_GAMAF</name>
<accession>A0A315V9C8</accession>
<dbReference type="STRING" id="33528.ENSGAFP00000002959"/>
<evidence type="ECO:0000256" key="1">
    <source>
        <dbReference type="SAM" id="MobiDB-lite"/>
    </source>
</evidence>
<sequence>MFIGRHIRGVTVLCNQLSDEQLRMAEMEAKLRVIIDDQIEKLVLPSGIPPTVEELHNIVKETFGISTEFSLQYFDLEFEDYFTLHNSDLIKHKGTIKVVHTSPILLNLYAAHESSDSSFVQQSTDCDSASFQESTASNAESSAGTSSSQDTIILSGRSTTERCQPWPKQFPIPQFAYETEMYLERGNEDYKKNGTLLTTSKIKADILEKLAETVYTYTAYPSGSQISDVAEALVNKYPCLKEPGSFAGYYGWQQSLKYKMSNYRTKLRGYGVPEVLCNSLKRKTPADKKSAKNVKKPRKAEVNFLPPYPAGEDEESQEQERIQLLTEVKKKDNNALIKEKMAKTFAHRRNEIINQSPSIEDIKARWPALFETSHVSYKSRMGRSSKDKRDIYYRLAKEEGWRARSAFKLLQLDQQFNLFSECAALLSSSPGVSSSASPTRSSSIASATGIHSFYQPDLYHATVINNHVNISTPVDIYIVDLVESDNLLGFHQAAVVSPCWSCSSMSPDHHLASRWNLDPSSLSWPDISCELILRGNTSPPAREKASHHAC</sequence>
<evidence type="ECO:0000313" key="2">
    <source>
        <dbReference type="EMBL" id="PWA19921.1"/>
    </source>
</evidence>
<evidence type="ECO:0000313" key="3">
    <source>
        <dbReference type="Proteomes" id="UP000250572"/>
    </source>
</evidence>
<dbReference type="Proteomes" id="UP000250572">
    <property type="component" value="Unassembled WGS sequence"/>
</dbReference>
<organism evidence="2 3">
    <name type="scientific">Gambusia affinis</name>
    <name type="common">Western mosquitofish</name>
    <name type="synonym">Heterandria affinis</name>
    <dbReference type="NCBI Taxonomy" id="33528"/>
    <lineage>
        <taxon>Eukaryota</taxon>
        <taxon>Metazoa</taxon>
        <taxon>Chordata</taxon>
        <taxon>Craniata</taxon>
        <taxon>Vertebrata</taxon>
        <taxon>Euteleostomi</taxon>
        <taxon>Actinopterygii</taxon>
        <taxon>Neopterygii</taxon>
        <taxon>Teleostei</taxon>
        <taxon>Neoteleostei</taxon>
        <taxon>Acanthomorphata</taxon>
        <taxon>Ovalentaria</taxon>
        <taxon>Atherinomorphae</taxon>
        <taxon>Cyprinodontiformes</taxon>
        <taxon>Poeciliidae</taxon>
        <taxon>Poeciliinae</taxon>
        <taxon>Gambusia</taxon>
    </lineage>
</organism>
<keyword evidence="3" id="KW-1185">Reference proteome</keyword>
<proteinExistence type="predicted"/>
<feature type="region of interest" description="Disordered" evidence="1">
    <location>
        <begin position="130"/>
        <end position="151"/>
    </location>
</feature>
<feature type="compositionally biased region" description="Low complexity" evidence="1">
    <location>
        <begin position="133"/>
        <end position="148"/>
    </location>
</feature>
<reference evidence="2 3" key="1">
    <citation type="journal article" date="2018" name="G3 (Bethesda)">
        <title>A High-Quality Reference Genome for the Invasive Mosquitofish Gambusia affinis Using a Chicago Library.</title>
        <authorList>
            <person name="Hoffberg S.L."/>
            <person name="Troendle N.J."/>
            <person name="Glenn T.C."/>
            <person name="Mahmud O."/>
            <person name="Louha S."/>
            <person name="Chalopin D."/>
            <person name="Bennetzen J.L."/>
            <person name="Mauricio R."/>
        </authorList>
    </citation>
    <scope>NUCLEOTIDE SEQUENCE [LARGE SCALE GENOMIC DNA]</scope>
    <source>
        <strain evidence="2">NE01/NJP1002.9</strain>
        <tissue evidence="2">Muscle</tissue>
    </source>
</reference>